<dbReference type="InterPro" id="IPR050187">
    <property type="entry name" value="Lipid_Phosphate_FormReg"/>
</dbReference>
<dbReference type="PROSITE" id="PS50146">
    <property type="entry name" value="DAGK"/>
    <property type="match status" value="1"/>
</dbReference>
<keyword evidence="3 10" id="KW-0808">Transferase</keyword>
<evidence type="ECO:0000256" key="6">
    <source>
        <dbReference type="ARBA" id="ARBA00022840"/>
    </source>
</evidence>
<evidence type="ECO:0000313" key="11">
    <source>
        <dbReference type="Proteomes" id="UP000703720"/>
    </source>
</evidence>
<evidence type="ECO:0000256" key="5">
    <source>
        <dbReference type="ARBA" id="ARBA00022777"/>
    </source>
</evidence>
<keyword evidence="5 10" id="KW-0418">Kinase</keyword>
<keyword evidence="7" id="KW-0594">Phospholipid biosynthesis</keyword>
<dbReference type="PANTHER" id="PTHR12358">
    <property type="entry name" value="SPHINGOSINE KINASE"/>
    <property type="match status" value="1"/>
</dbReference>
<feature type="domain" description="DAGKc" evidence="9">
    <location>
        <begin position="1"/>
        <end position="131"/>
    </location>
</feature>
<evidence type="ECO:0000256" key="7">
    <source>
        <dbReference type="ARBA" id="ARBA00023209"/>
    </source>
</evidence>
<dbReference type="Gene3D" id="3.40.50.10330">
    <property type="entry name" value="Probable inorganic polyphosphate/atp-NAD kinase, domain 1"/>
    <property type="match status" value="1"/>
</dbReference>
<keyword evidence="4" id="KW-0547">Nucleotide-binding</keyword>
<dbReference type="InterPro" id="IPR001206">
    <property type="entry name" value="Diacylglycerol_kinase_cat_dom"/>
</dbReference>
<evidence type="ECO:0000256" key="3">
    <source>
        <dbReference type="ARBA" id="ARBA00022679"/>
    </source>
</evidence>
<evidence type="ECO:0000256" key="8">
    <source>
        <dbReference type="ARBA" id="ARBA00023264"/>
    </source>
</evidence>
<protein>
    <submittedName>
        <fullName evidence="10">Diacylglycerol kinase (ATP)</fullName>
        <ecNumber evidence="10">2.7.1.107</ecNumber>
    </submittedName>
</protein>
<dbReference type="InterPro" id="IPR045540">
    <property type="entry name" value="YegS/DAGK_C"/>
</dbReference>
<dbReference type="InterPro" id="IPR016064">
    <property type="entry name" value="NAD/diacylglycerol_kinase_sf"/>
</dbReference>
<dbReference type="SUPFAM" id="SSF111331">
    <property type="entry name" value="NAD kinase/diacylglycerol kinase-like"/>
    <property type="match status" value="1"/>
</dbReference>
<proteinExistence type="inferred from homology"/>
<keyword evidence="7" id="KW-0444">Lipid biosynthesis</keyword>
<dbReference type="GO" id="GO:0004143">
    <property type="term" value="F:ATP-dependent diacylglycerol kinase activity"/>
    <property type="evidence" value="ECO:0007669"/>
    <property type="project" value="UniProtKB-EC"/>
</dbReference>
<evidence type="ECO:0000259" key="9">
    <source>
        <dbReference type="PROSITE" id="PS50146"/>
    </source>
</evidence>
<comment type="cofactor">
    <cofactor evidence="1">
        <name>Mg(2+)</name>
        <dbReference type="ChEBI" id="CHEBI:18420"/>
    </cofactor>
</comment>
<evidence type="ECO:0000256" key="1">
    <source>
        <dbReference type="ARBA" id="ARBA00001946"/>
    </source>
</evidence>
<dbReference type="EC" id="2.7.1.107" evidence="10"/>
<comment type="caution">
    <text evidence="10">The sequence shown here is derived from an EMBL/GenBank/DDBJ whole genome shotgun (WGS) entry which is preliminary data.</text>
</comment>
<dbReference type="Pfam" id="PF19279">
    <property type="entry name" value="YegS_C"/>
    <property type="match status" value="1"/>
</dbReference>
<evidence type="ECO:0000256" key="2">
    <source>
        <dbReference type="ARBA" id="ARBA00005983"/>
    </source>
</evidence>
<dbReference type="Pfam" id="PF00781">
    <property type="entry name" value="DAGK_cat"/>
    <property type="match status" value="1"/>
</dbReference>
<keyword evidence="6" id="KW-0067">ATP-binding</keyword>
<accession>A0ABS4WRP6</accession>
<keyword evidence="11" id="KW-1185">Reference proteome</keyword>
<dbReference type="Proteomes" id="UP000703720">
    <property type="component" value="Unassembled WGS sequence"/>
</dbReference>
<reference evidence="10 11" key="1">
    <citation type="submission" date="2021-03" db="EMBL/GenBank/DDBJ databases">
        <title>Sequencing the genomes of 1000 actinobacteria strains.</title>
        <authorList>
            <person name="Klenk H.-P."/>
        </authorList>
    </citation>
    <scope>NUCLEOTIDE SEQUENCE [LARGE SCALE GENOMIC DNA]</scope>
    <source>
        <strain evidence="10 11">DSM 13468</strain>
    </source>
</reference>
<dbReference type="SMART" id="SM00046">
    <property type="entry name" value="DAGKc"/>
    <property type="match status" value="1"/>
</dbReference>
<comment type="similarity">
    <text evidence="2">Belongs to the diacylglycerol/lipid kinase family.</text>
</comment>
<evidence type="ECO:0000313" key="10">
    <source>
        <dbReference type="EMBL" id="MBP2378889.1"/>
    </source>
</evidence>
<dbReference type="Gene3D" id="2.60.200.40">
    <property type="match status" value="1"/>
</dbReference>
<dbReference type="PANTHER" id="PTHR12358:SF106">
    <property type="entry name" value="LIPID KINASE YEGS"/>
    <property type="match status" value="1"/>
</dbReference>
<evidence type="ECO:0000256" key="4">
    <source>
        <dbReference type="ARBA" id="ARBA00022741"/>
    </source>
</evidence>
<sequence length="304" mass="31592">MADHIAVLSNPFAGKGRGGREADAALAHLRGRGADIRVFTGDSAASSRVLAAQALGEEPRVLVVVGGDGTLSGILDMVCAAAVPVALVPAGTGNDLARALGLPRHDPVAAAEVALSGVARAIDVGEIRTADRVAPFLTIAALGFDAKVSDRTNRLRWPHGVLRYYLAVVIELLRLRPMEFTVSVDGSDPVAAPGTLVAVGNTASYGGGMPVCAGAAADDSLLDLVQVAPLSRRRLLRLFPLLLRGTHLTRREVVHRRVRSVRVSAPGLVVYADGERLGEDDCTIGIRPAALTVLVPAATEADHA</sequence>
<gene>
    <name evidence="10" type="ORF">JOF42_002384</name>
</gene>
<organism evidence="10 11">
    <name type="scientific">Microbacterium phyllosphaerae</name>
    <dbReference type="NCBI Taxonomy" id="124798"/>
    <lineage>
        <taxon>Bacteria</taxon>
        <taxon>Bacillati</taxon>
        <taxon>Actinomycetota</taxon>
        <taxon>Actinomycetes</taxon>
        <taxon>Micrococcales</taxon>
        <taxon>Microbacteriaceae</taxon>
        <taxon>Microbacterium</taxon>
    </lineage>
</organism>
<dbReference type="EMBL" id="JAGIOA010000001">
    <property type="protein sequence ID" value="MBP2378889.1"/>
    <property type="molecule type" value="Genomic_DNA"/>
</dbReference>
<dbReference type="InterPro" id="IPR017438">
    <property type="entry name" value="ATP-NAD_kinase_N"/>
</dbReference>
<keyword evidence="8" id="KW-1208">Phospholipid metabolism</keyword>
<name>A0ABS4WRP6_9MICO</name>
<keyword evidence="7" id="KW-0443">Lipid metabolism</keyword>
<dbReference type="RefSeq" id="WP_210098053.1">
    <property type="nucleotide sequence ID" value="NZ_BAAAIO010000003.1"/>
</dbReference>